<feature type="compositionally biased region" description="Basic and acidic residues" evidence="2">
    <location>
        <begin position="170"/>
        <end position="182"/>
    </location>
</feature>
<dbReference type="PANTHER" id="PTHR21561:SF12">
    <property type="entry name" value="INO80 COMPLEX SUBUNIT B"/>
    <property type="match status" value="1"/>
</dbReference>
<accession>A0ABM1BG37</accession>
<dbReference type="Proteomes" id="UP000694941">
    <property type="component" value="Unplaced"/>
</dbReference>
<feature type="region of interest" description="Disordered" evidence="2">
    <location>
        <begin position="79"/>
        <end position="195"/>
    </location>
</feature>
<keyword evidence="4" id="KW-1185">Reference proteome</keyword>
<evidence type="ECO:0000313" key="5">
    <source>
        <dbReference type="RefSeq" id="XP_013781320.1"/>
    </source>
</evidence>
<keyword evidence="1" id="KW-0175">Coiled coil</keyword>
<feature type="compositionally biased region" description="Basic and acidic residues" evidence="2">
    <location>
        <begin position="144"/>
        <end position="160"/>
    </location>
</feature>
<dbReference type="PANTHER" id="PTHR21561">
    <property type="entry name" value="INO80 COMPLEX SUBUNIT B"/>
    <property type="match status" value="1"/>
</dbReference>
<dbReference type="InterPro" id="IPR006880">
    <property type="entry name" value="INO80B_C"/>
</dbReference>
<reference evidence="5" key="1">
    <citation type="submission" date="2025-08" db="UniProtKB">
        <authorList>
            <consortium name="RefSeq"/>
        </authorList>
    </citation>
    <scope>IDENTIFICATION</scope>
    <source>
        <tissue evidence="5">Muscle</tissue>
    </source>
</reference>
<protein>
    <submittedName>
        <fullName evidence="5">INO80 complex subunit B-like</fullName>
    </submittedName>
</protein>
<dbReference type="GeneID" id="106465632"/>
<sequence length="332" mass="36877">MAKKKDTSTEEDMSIGLEILTTSPRKKHKKHKHKKHKKKRTADQDGEEGSGYGSPEASVVSESAKPALKLKIKIGGQTLGEKSVVKAEIPEPSSEDSEGVVVDERLSPSQSSNSATMPTLTGVGPGHSCVGSEEEEEAWLEALESGRLEEVDEELKKMRDPTFMTARQKALLENKSKEKDDPPPPTVYPEKPMTEEMMQRRMMRAKKRKQQAEEKREKDKKQTIERLLKKTDAKVKGSKYQLKLAKKSQVPKLSCVRNQDGVTLSLPPGHQFPIIAQTAKLPPAIIKCGMIGCNQPKKYSCSKTGVPLCSLQCYKRNLMAFQKTVHNSVIVA</sequence>
<dbReference type="CDD" id="cd23021">
    <property type="entry name" value="zf-HIT_IN80B"/>
    <property type="match status" value="1"/>
</dbReference>
<feature type="compositionally biased region" description="Basic residues" evidence="2">
    <location>
        <begin position="24"/>
        <end position="40"/>
    </location>
</feature>
<organism evidence="4 5">
    <name type="scientific">Limulus polyphemus</name>
    <name type="common">Atlantic horseshoe crab</name>
    <dbReference type="NCBI Taxonomy" id="6850"/>
    <lineage>
        <taxon>Eukaryota</taxon>
        <taxon>Metazoa</taxon>
        <taxon>Ecdysozoa</taxon>
        <taxon>Arthropoda</taxon>
        <taxon>Chelicerata</taxon>
        <taxon>Merostomata</taxon>
        <taxon>Xiphosura</taxon>
        <taxon>Limulidae</taxon>
        <taxon>Limulus</taxon>
    </lineage>
</organism>
<dbReference type="Pfam" id="PF04795">
    <property type="entry name" value="PAPA-1"/>
    <property type="match status" value="1"/>
</dbReference>
<name>A0ABM1BG37_LIMPO</name>
<dbReference type="InterPro" id="IPR029523">
    <property type="entry name" value="INO80B/Ies2"/>
</dbReference>
<evidence type="ECO:0000313" key="4">
    <source>
        <dbReference type="Proteomes" id="UP000694941"/>
    </source>
</evidence>
<feature type="region of interest" description="Disordered" evidence="2">
    <location>
        <begin position="1"/>
        <end position="64"/>
    </location>
</feature>
<dbReference type="InterPro" id="IPR007529">
    <property type="entry name" value="Znf_HIT"/>
</dbReference>
<dbReference type="Pfam" id="PF04438">
    <property type="entry name" value="zf-HIT"/>
    <property type="match status" value="1"/>
</dbReference>
<dbReference type="SMART" id="SM01406">
    <property type="entry name" value="PAPA-1"/>
    <property type="match status" value="1"/>
</dbReference>
<feature type="coiled-coil region" evidence="1">
    <location>
        <begin position="195"/>
        <end position="222"/>
    </location>
</feature>
<feature type="compositionally biased region" description="Polar residues" evidence="2">
    <location>
        <begin position="107"/>
        <end position="119"/>
    </location>
</feature>
<gene>
    <name evidence="5" type="primary">LOC106465632</name>
</gene>
<evidence type="ECO:0000259" key="3">
    <source>
        <dbReference type="SMART" id="SM01406"/>
    </source>
</evidence>
<feature type="domain" description="INO80 complex subunit B-like conserved region" evidence="3">
    <location>
        <begin position="196"/>
        <end position="270"/>
    </location>
</feature>
<evidence type="ECO:0000256" key="2">
    <source>
        <dbReference type="SAM" id="MobiDB-lite"/>
    </source>
</evidence>
<evidence type="ECO:0000256" key="1">
    <source>
        <dbReference type="SAM" id="Coils"/>
    </source>
</evidence>
<proteinExistence type="predicted"/>
<dbReference type="RefSeq" id="XP_013781320.1">
    <property type="nucleotide sequence ID" value="XM_013925866.2"/>
</dbReference>